<dbReference type="EMBL" id="PYMC01000016">
    <property type="protein sequence ID" value="PSW03405.1"/>
    <property type="molecule type" value="Genomic_DNA"/>
</dbReference>
<dbReference type="Pfam" id="PF12305">
    <property type="entry name" value="DUF3630"/>
    <property type="match status" value="1"/>
</dbReference>
<keyword evidence="2" id="KW-1185">Reference proteome</keyword>
<accession>A0A2T3MU01</accession>
<organism evidence="1 2">
    <name type="scientific">Photobacterium lipolyticum</name>
    <dbReference type="NCBI Taxonomy" id="266810"/>
    <lineage>
        <taxon>Bacteria</taxon>
        <taxon>Pseudomonadati</taxon>
        <taxon>Pseudomonadota</taxon>
        <taxon>Gammaproteobacteria</taxon>
        <taxon>Vibrionales</taxon>
        <taxon>Vibrionaceae</taxon>
        <taxon>Photobacterium</taxon>
    </lineage>
</organism>
<dbReference type="Proteomes" id="UP000240904">
    <property type="component" value="Unassembled WGS sequence"/>
</dbReference>
<comment type="caution">
    <text evidence="1">The sequence shown here is derived from an EMBL/GenBank/DDBJ whole genome shotgun (WGS) entry which is preliminary data.</text>
</comment>
<evidence type="ECO:0000313" key="2">
    <source>
        <dbReference type="Proteomes" id="UP000240904"/>
    </source>
</evidence>
<sequence>MIALQSASGEFFFTRALDLVHSRLLLSGPEFDFDTFPEIAELLLTRIDACLIERELNADLHLWLIDFEGSRLMLKGEHYSGALWLEALSPADSDTLSFIASLLPQQPDLMG</sequence>
<name>A0A2T3MU01_9GAMM</name>
<gene>
    <name evidence="1" type="ORF">C9I89_18075</name>
</gene>
<proteinExistence type="predicted"/>
<dbReference type="AlphaFoldDB" id="A0A2T3MU01"/>
<evidence type="ECO:0000313" key="1">
    <source>
        <dbReference type="EMBL" id="PSW03405.1"/>
    </source>
</evidence>
<dbReference type="RefSeq" id="WP_107284725.1">
    <property type="nucleotide sequence ID" value="NZ_PYMC01000016.1"/>
</dbReference>
<dbReference type="OrthoDB" id="6389032at2"/>
<protein>
    <submittedName>
        <fullName evidence="1">DUF3630 domain-containing protein</fullName>
    </submittedName>
</protein>
<dbReference type="InterPro" id="IPR022080">
    <property type="entry name" value="DUF3630"/>
</dbReference>
<reference evidence="1 2" key="1">
    <citation type="submission" date="2018-03" db="EMBL/GenBank/DDBJ databases">
        <title>Whole genome sequencing of Histamine producing bacteria.</title>
        <authorList>
            <person name="Butler K."/>
        </authorList>
    </citation>
    <scope>NUCLEOTIDE SEQUENCE [LARGE SCALE GENOMIC DNA]</scope>
    <source>
        <strain evidence="1 2">DSM 16190</strain>
    </source>
</reference>